<dbReference type="SUPFAM" id="SSF49785">
    <property type="entry name" value="Galactose-binding domain-like"/>
    <property type="match status" value="1"/>
</dbReference>
<dbReference type="Proteomes" id="UP000024635">
    <property type="component" value="Unassembled WGS sequence"/>
</dbReference>
<evidence type="ECO:0000256" key="5">
    <source>
        <dbReference type="ARBA" id="ARBA00022786"/>
    </source>
</evidence>
<evidence type="ECO:0000256" key="6">
    <source>
        <dbReference type="ARBA" id="ARBA00023306"/>
    </source>
</evidence>
<keyword evidence="9" id="KW-1185">Reference proteome</keyword>
<gene>
    <name evidence="8" type="primary">Acey_s0113.g383</name>
    <name evidence="8" type="synonym">Acey-Y48G1C.12</name>
    <name evidence="8" type="ORF">Y032_0113g383</name>
</gene>
<protein>
    <recommendedName>
        <fullName evidence="2">Anaphase-promoting complex subunit 10</fullName>
    </recommendedName>
</protein>
<keyword evidence="4" id="KW-0498">Mitosis</keyword>
<evidence type="ECO:0000259" key="7">
    <source>
        <dbReference type="PROSITE" id="PS51284"/>
    </source>
</evidence>
<evidence type="ECO:0000256" key="3">
    <source>
        <dbReference type="ARBA" id="ARBA00022618"/>
    </source>
</evidence>
<keyword evidence="6" id="KW-0131">Cell cycle</keyword>
<comment type="caution">
    <text evidence="8">The sequence shown here is derived from an EMBL/GenBank/DDBJ whole genome shotgun (WGS) entry which is preliminary data.</text>
</comment>
<dbReference type="AlphaFoldDB" id="A0A016TDI4"/>
<dbReference type="EMBL" id="JARK01001449">
    <property type="protein sequence ID" value="EYC00747.1"/>
    <property type="molecule type" value="Genomic_DNA"/>
</dbReference>
<dbReference type="CDD" id="cd08366">
    <property type="entry name" value="APC10"/>
    <property type="match status" value="1"/>
</dbReference>
<dbReference type="InterPro" id="IPR008979">
    <property type="entry name" value="Galactose-bd-like_sf"/>
</dbReference>
<keyword evidence="5" id="KW-0833">Ubl conjugation pathway</keyword>
<dbReference type="GO" id="GO:0051301">
    <property type="term" value="P:cell division"/>
    <property type="evidence" value="ECO:0007669"/>
    <property type="project" value="UniProtKB-KW"/>
</dbReference>
<dbReference type="Pfam" id="PF03256">
    <property type="entry name" value="ANAPC10"/>
    <property type="match status" value="1"/>
</dbReference>
<dbReference type="Gene3D" id="2.60.120.260">
    <property type="entry name" value="Galactose-binding domain-like"/>
    <property type="match status" value="1"/>
</dbReference>
<organism evidence="8 9">
    <name type="scientific">Ancylostoma ceylanicum</name>
    <dbReference type="NCBI Taxonomy" id="53326"/>
    <lineage>
        <taxon>Eukaryota</taxon>
        <taxon>Metazoa</taxon>
        <taxon>Ecdysozoa</taxon>
        <taxon>Nematoda</taxon>
        <taxon>Chromadorea</taxon>
        <taxon>Rhabditida</taxon>
        <taxon>Rhabditina</taxon>
        <taxon>Rhabditomorpha</taxon>
        <taxon>Strongyloidea</taxon>
        <taxon>Ancylostomatidae</taxon>
        <taxon>Ancylostomatinae</taxon>
        <taxon>Ancylostoma</taxon>
    </lineage>
</organism>
<accession>A0A016TDI4</accession>
<dbReference type="PROSITE" id="PS51284">
    <property type="entry name" value="DOC"/>
    <property type="match status" value="1"/>
</dbReference>
<dbReference type="InterPro" id="IPR016901">
    <property type="entry name" value="APC10/Doc1"/>
</dbReference>
<dbReference type="OrthoDB" id="24948at2759"/>
<proteinExistence type="inferred from homology"/>
<dbReference type="InterPro" id="IPR004939">
    <property type="entry name" value="APC_su10/DOC_dom"/>
</dbReference>
<dbReference type="GO" id="GO:0031145">
    <property type="term" value="P:anaphase-promoting complex-dependent catabolic process"/>
    <property type="evidence" value="ECO:0007669"/>
    <property type="project" value="InterPro"/>
</dbReference>
<evidence type="ECO:0000313" key="8">
    <source>
        <dbReference type="EMBL" id="EYC00747.1"/>
    </source>
</evidence>
<dbReference type="SMART" id="SM01337">
    <property type="entry name" value="APC10"/>
    <property type="match status" value="1"/>
</dbReference>
<keyword evidence="3" id="KW-0132">Cell division</keyword>
<name>A0A016TDI4_9BILA</name>
<evidence type="ECO:0000256" key="1">
    <source>
        <dbReference type="ARBA" id="ARBA00006762"/>
    </source>
</evidence>
<dbReference type="PANTHER" id="PTHR12936">
    <property type="entry name" value="ANAPHASE-PROMOTING COMPLEX 10"/>
    <property type="match status" value="1"/>
</dbReference>
<dbReference type="GO" id="GO:0070979">
    <property type="term" value="P:protein K11-linked ubiquitination"/>
    <property type="evidence" value="ECO:0007669"/>
    <property type="project" value="TreeGrafter"/>
</dbReference>
<evidence type="ECO:0000313" key="9">
    <source>
        <dbReference type="Proteomes" id="UP000024635"/>
    </source>
</evidence>
<evidence type="ECO:0000256" key="4">
    <source>
        <dbReference type="ARBA" id="ARBA00022776"/>
    </source>
</evidence>
<reference evidence="9" key="1">
    <citation type="journal article" date="2015" name="Nat. Genet.">
        <title>The genome and transcriptome of the zoonotic hookworm Ancylostoma ceylanicum identify infection-specific gene families.</title>
        <authorList>
            <person name="Schwarz E.M."/>
            <person name="Hu Y."/>
            <person name="Antoshechkin I."/>
            <person name="Miller M.M."/>
            <person name="Sternberg P.W."/>
            <person name="Aroian R.V."/>
        </authorList>
    </citation>
    <scope>NUCLEOTIDE SEQUENCE</scope>
    <source>
        <strain evidence="9">HY135</strain>
    </source>
</reference>
<dbReference type="STRING" id="53326.A0A016TDI4"/>
<dbReference type="GO" id="GO:0005680">
    <property type="term" value="C:anaphase-promoting complex"/>
    <property type="evidence" value="ECO:0007669"/>
    <property type="project" value="InterPro"/>
</dbReference>
<sequence>METDDQDVRVTALNGYDWPVALPKNIHEADLPMRDISFQAVWTVSSCKSVGVDDGDPSTASKRTHRNRAAYDGIVTAVANLSFLGIRSSHLMIPKKTNYLSRTPHEGNGIHELLHDSVDKYWQSDGPQPHTVTIEFPRKTDISFVMMYLDFKNDESYTPSKIIVHLGSSLVHLDDGLPVEFNEPTGWQLIDLRSRRTNRPSRAMVIQLQVVHNHQNGRDTHIRHIRVLGPSRSRFVSHARLHAGRPGAVDDFVLPPVSDLNKLISSCMAIR</sequence>
<feature type="domain" description="DOC" evidence="7">
    <location>
        <begin position="12"/>
        <end position="254"/>
    </location>
</feature>
<dbReference type="PANTHER" id="PTHR12936:SF0">
    <property type="entry name" value="ANAPHASE-PROMOTING COMPLEX SUBUNIT 10"/>
    <property type="match status" value="1"/>
</dbReference>
<comment type="similarity">
    <text evidence="1">Belongs to the APC10 family.</text>
</comment>
<evidence type="ECO:0000256" key="2">
    <source>
        <dbReference type="ARBA" id="ARBA00013927"/>
    </source>
</evidence>